<feature type="transmembrane region" description="Helical" evidence="1">
    <location>
        <begin position="91"/>
        <end position="109"/>
    </location>
</feature>
<keyword evidence="1" id="KW-1133">Transmembrane helix</keyword>
<dbReference type="VEuPathDB" id="FungiDB:SeMB42_g00761"/>
<proteinExistence type="predicted"/>
<sequence length="216" mass="25020">MLRALHATPRLLLISIQHCIGRRRFLLSFYLGSSICSSILLNMQIYHMPRAEQEPPEFGARFMKYLRIGPQLVLPLIVYIEKKNQSWFTDAIFQQLLMVFAGIIPAALNKDELRKDVGKGDFLRNKVFQIIYTFRPTETKHSLLLHATRQNTYGEYNVYPFSLMVVVEPVSTDGRYPDFFGLVEIVRGIEAQPVTMEELDARNRDIQQLLSQDILI</sequence>
<evidence type="ECO:0000256" key="1">
    <source>
        <dbReference type="SAM" id="Phobius"/>
    </source>
</evidence>
<dbReference type="Proteomes" id="UP000320475">
    <property type="component" value="Unassembled WGS sequence"/>
</dbReference>
<organism evidence="2 3">
    <name type="scientific">Synchytrium endobioticum</name>
    <dbReference type="NCBI Taxonomy" id="286115"/>
    <lineage>
        <taxon>Eukaryota</taxon>
        <taxon>Fungi</taxon>
        <taxon>Fungi incertae sedis</taxon>
        <taxon>Chytridiomycota</taxon>
        <taxon>Chytridiomycota incertae sedis</taxon>
        <taxon>Chytridiomycetes</taxon>
        <taxon>Synchytriales</taxon>
        <taxon>Synchytriaceae</taxon>
        <taxon>Synchytrium</taxon>
    </lineage>
</organism>
<reference evidence="2 3" key="1">
    <citation type="journal article" date="2019" name="Sci. Rep.">
        <title>Comparative genomics of chytrid fungi reveal insights into the obligate biotrophic and pathogenic lifestyle of Synchytrium endobioticum.</title>
        <authorList>
            <person name="van de Vossenberg B.T.L.H."/>
            <person name="Warris S."/>
            <person name="Nguyen H.D.T."/>
            <person name="van Gent-Pelzer M.P.E."/>
            <person name="Joly D.L."/>
            <person name="van de Geest H.C."/>
            <person name="Bonants P.J.M."/>
            <person name="Smith D.S."/>
            <person name="Levesque C.A."/>
            <person name="van der Lee T.A.J."/>
        </authorList>
    </citation>
    <scope>NUCLEOTIDE SEQUENCE [LARGE SCALE GENOMIC DNA]</scope>
    <source>
        <strain evidence="2 3">LEV6574</strain>
    </source>
</reference>
<comment type="caution">
    <text evidence="2">The sequence shown here is derived from an EMBL/GenBank/DDBJ whole genome shotgun (WGS) entry which is preliminary data.</text>
</comment>
<dbReference type="AlphaFoldDB" id="A0A507D487"/>
<feature type="transmembrane region" description="Helical" evidence="1">
    <location>
        <begin position="25"/>
        <end position="46"/>
    </location>
</feature>
<keyword evidence="1" id="KW-0812">Transmembrane</keyword>
<dbReference type="EMBL" id="QEAM01000113">
    <property type="protein sequence ID" value="TPX46137.1"/>
    <property type="molecule type" value="Genomic_DNA"/>
</dbReference>
<gene>
    <name evidence="2" type="ORF">SeLEV6574_g03395</name>
</gene>
<name>A0A507D487_9FUNG</name>
<keyword evidence="1" id="KW-0472">Membrane</keyword>
<accession>A0A507D487</accession>
<protein>
    <submittedName>
        <fullName evidence="2">Uncharacterized protein</fullName>
    </submittedName>
</protein>
<evidence type="ECO:0000313" key="3">
    <source>
        <dbReference type="Proteomes" id="UP000320475"/>
    </source>
</evidence>
<dbReference type="OrthoDB" id="5374757at2759"/>
<evidence type="ECO:0000313" key="2">
    <source>
        <dbReference type="EMBL" id="TPX46137.1"/>
    </source>
</evidence>